<reference evidence="2 3" key="1">
    <citation type="submission" date="2019-09" db="EMBL/GenBank/DDBJ databases">
        <title>Draft genome of the ectomycorrhizal ascomycete Sphaerosporella brunnea.</title>
        <authorList>
            <consortium name="DOE Joint Genome Institute"/>
            <person name="Benucci G.M."/>
            <person name="Marozzi G."/>
            <person name="Antonielli L."/>
            <person name="Sanchez S."/>
            <person name="Marco P."/>
            <person name="Wang X."/>
            <person name="Falini L.B."/>
            <person name="Barry K."/>
            <person name="Haridas S."/>
            <person name="Lipzen A."/>
            <person name="Labutti K."/>
            <person name="Grigoriev I.V."/>
            <person name="Murat C."/>
            <person name="Martin F."/>
            <person name="Albertini E."/>
            <person name="Donnini D."/>
            <person name="Bonito G."/>
        </authorList>
    </citation>
    <scope>NUCLEOTIDE SEQUENCE [LARGE SCALE GENOMIC DNA]</scope>
    <source>
        <strain evidence="2 3">Sb_GMNB300</strain>
    </source>
</reference>
<evidence type="ECO:0000313" key="2">
    <source>
        <dbReference type="EMBL" id="KAA8913387.1"/>
    </source>
</evidence>
<name>A0A5J5F8J1_9PEZI</name>
<keyword evidence="3" id="KW-1185">Reference proteome</keyword>
<dbReference type="Proteomes" id="UP000326924">
    <property type="component" value="Unassembled WGS sequence"/>
</dbReference>
<feature type="region of interest" description="Disordered" evidence="1">
    <location>
        <begin position="120"/>
        <end position="166"/>
    </location>
</feature>
<organism evidence="2 3">
    <name type="scientific">Sphaerosporella brunnea</name>
    <dbReference type="NCBI Taxonomy" id="1250544"/>
    <lineage>
        <taxon>Eukaryota</taxon>
        <taxon>Fungi</taxon>
        <taxon>Dikarya</taxon>
        <taxon>Ascomycota</taxon>
        <taxon>Pezizomycotina</taxon>
        <taxon>Pezizomycetes</taxon>
        <taxon>Pezizales</taxon>
        <taxon>Pyronemataceae</taxon>
        <taxon>Sphaerosporella</taxon>
    </lineage>
</organism>
<evidence type="ECO:0000313" key="3">
    <source>
        <dbReference type="Proteomes" id="UP000326924"/>
    </source>
</evidence>
<evidence type="ECO:0000256" key="1">
    <source>
        <dbReference type="SAM" id="MobiDB-lite"/>
    </source>
</evidence>
<sequence>MSSPSTTRKRLHGRFHSCPSLNEDYISFARLELPRRHSFAFPAPIDHGESNIPPRTSEIHPHLIGDRQDAIELSPSRRFSEWSSGDKLVETKSGRGVAEALDALSSPDLVEEGWRTQALRGESCHKPTATLPGFSQEISDSETHHHNQSGISSAQEDNSGPRDLDSAVHVQPMQGTLQGTPAGPNSQTPQASRGLTAYCRCIFEDGEEYRLLPRGEFVSPRFDAFEEILRGRGITIFKDYYETPHFLSFVRRETSGIRQIWGTAIKEGSYTDEVIEGREVGVEAVVLFEDQIGELYEYSYVYNGECLSVVAANLAELARRSSTSKLALLQNGSGIEARHRALGHPHGHTVLSTLVPL</sequence>
<accession>A0A5J5F8J1</accession>
<gene>
    <name evidence="2" type="ORF">FN846DRAFT_902867</name>
</gene>
<dbReference type="InParanoid" id="A0A5J5F8J1"/>
<comment type="caution">
    <text evidence="2">The sequence shown here is derived from an EMBL/GenBank/DDBJ whole genome shotgun (WGS) entry which is preliminary data.</text>
</comment>
<dbReference type="EMBL" id="VXIS01000015">
    <property type="protein sequence ID" value="KAA8913387.1"/>
    <property type="molecule type" value="Genomic_DNA"/>
</dbReference>
<proteinExistence type="predicted"/>
<protein>
    <submittedName>
        <fullName evidence="2">Uncharacterized protein</fullName>
    </submittedName>
</protein>
<feature type="compositionally biased region" description="Polar residues" evidence="1">
    <location>
        <begin position="148"/>
        <end position="158"/>
    </location>
</feature>
<dbReference type="AlphaFoldDB" id="A0A5J5F8J1"/>